<reference evidence="1 2" key="1">
    <citation type="submission" date="2019-01" db="EMBL/GenBank/DDBJ databases">
        <title>Novel species of Nocardioides.</title>
        <authorList>
            <person name="Liu Q."/>
            <person name="X Y.-H."/>
        </authorList>
    </citation>
    <scope>NUCLEOTIDE SEQUENCE [LARGE SCALE GENOMIC DNA]</scope>
    <source>
        <strain evidence="1 2">HLT2-9</strain>
    </source>
</reference>
<gene>
    <name evidence="1" type="ORF">EUA94_16075</name>
</gene>
<dbReference type="InterPro" id="IPR011049">
    <property type="entry name" value="Serralysin-like_metalloprot_C"/>
</dbReference>
<dbReference type="PRINTS" id="PR00313">
    <property type="entry name" value="CABNDNGRPT"/>
</dbReference>
<name>A0A4Q2SPJ0_9ACTN</name>
<dbReference type="EMBL" id="SDWV01000018">
    <property type="protein sequence ID" value="RYC07031.1"/>
    <property type="molecule type" value="Genomic_DNA"/>
</dbReference>
<evidence type="ECO:0000313" key="2">
    <source>
        <dbReference type="Proteomes" id="UP000291101"/>
    </source>
</evidence>
<organism evidence="1 2">
    <name type="scientific">Nocardioides zhouii</name>
    <dbReference type="NCBI Taxonomy" id="1168729"/>
    <lineage>
        <taxon>Bacteria</taxon>
        <taxon>Bacillati</taxon>
        <taxon>Actinomycetota</taxon>
        <taxon>Actinomycetes</taxon>
        <taxon>Propionibacteriales</taxon>
        <taxon>Nocardioidaceae</taxon>
        <taxon>Nocardioides</taxon>
    </lineage>
</organism>
<dbReference type="Proteomes" id="UP000291101">
    <property type="component" value="Unassembled WGS sequence"/>
</dbReference>
<evidence type="ECO:0000313" key="1">
    <source>
        <dbReference type="EMBL" id="RYC07031.1"/>
    </source>
</evidence>
<dbReference type="AlphaFoldDB" id="A0A4Q2SPJ0"/>
<evidence type="ECO:0008006" key="3">
    <source>
        <dbReference type="Google" id="ProtNLM"/>
    </source>
</evidence>
<protein>
    <recommendedName>
        <fullName evidence="3">Calcium-binding protein</fullName>
    </recommendedName>
</protein>
<comment type="caution">
    <text evidence="1">The sequence shown here is derived from an EMBL/GenBank/DDBJ whole genome shotgun (WGS) entry which is preliminary data.</text>
</comment>
<sequence length="518" mass="52872">MRLLRDSAESAGEHHMPHRSLAALAGLVLTAGTTWLVAAPVQAAAPTTCQGKPVTIVATRTVTVGTEGDDVVAMEPGGWTRFDALGGNDTVCLALPAEITTDHYGGRDRIASVDAGAGDDTVVNLMPVSASVSRTTVVLGLGSDTFKGADVGEVVHAEALGYGGLPAADPAMTGPQRDVVTGVAEVWSTAPVDGPNTDRITFGSHAARAVIDGRMSGDGLLDVSAAPEATLVLPSPDRLRPVTYGGVLVDNQARQVVAGFPTLTWVGDFQSFEIGSPTRVLGAAVSFLGSDAADFVYFKDTNVGDVALGGGDDYLSVQGLSLAELPDSSVGGPGRDTAYLEVPCQERLVVRLDDMASCDGRSGTFTGFEVVGAGNDGPDVATTLVGTARSDDLRAYGNKAVVVVGGGGSDQIFGGAPVVRVRAGGGADRVIARGLDVVVRGQAGPDRVELVADRGALESGVGHRQRVALGGPGADRLTGAADRFADRLVGGAGRDRADGGKGRRDYCTAEVTRGCERP</sequence>
<keyword evidence="2" id="KW-1185">Reference proteome</keyword>
<accession>A0A4Q2SPJ0</accession>
<proteinExistence type="predicted"/>
<dbReference type="SUPFAM" id="SSF51120">
    <property type="entry name" value="beta-Roll"/>
    <property type="match status" value="1"/>
</dbReference>